<organism evidence="1">
    <name type="scientific">marine sediment metagenome</name>
    <dbReference type="NCBI Taxonomy" id="412755"/>
    <lineage>
        <taxon>unclassified sequences</taxon>
        <taxon>metagenomes</taxon>
        <taxon>ecological metagenomes</taxon>
    </lineage>
</organism>
<protein>
    <submittedName>
        <fullName evidence="1">Uncharacterized protein</fullName>
    </submittedName>
</protein>
<proteinExistence type="predicted"/>
<gene>
    <name evidence="1" type="ORF">S01H1_18445</name>
</gene>
<accession>X0SHX4</accession>
<comment type="caution">
    <text evidence="1">The sequence shown here is derived from an EMBL/GenBank/DDBJ whole genome shotgun (WGS) entry which is preliminary data.</text>
</comment>
<dbReference type="EMBL" id="BARS01009861">
    <property type="protein sequence ID" value="GAF80614.1"/>
    <property type="molecule type" value="Genomic_DNA"/>
</dbReference>
<dbReference type="AlphaFoldDB" id="X0SHX4"/>
<reference evidence="1" key="1">
    <citation type="journal article" date="2014" name="Front. Microbiol.">
        <title>High frequency of phylogenetically diverse reductive dehalogenase-homologous genes in deep subseafloor sedimentary metagenomes.</title>
        <authorList>
            <person name="Kawai M."/>
            <person name="Futagami T."/>
            <person name="Toyoda A."/>
            <person name="Takaki Y."/>
            <person name="Nishi S."/>
            <person name="Hori S."/>
            <person name="Arai W."/>
            <person name="Tsubouchi T."/>
            <person name="Morono Y."/>
            <person name="Uchiyama I."/>
            <person name="Ito T."/>
            <person name="Fujiyama A."/>
            <person name="Inagaki F."/>
            <person name="Takami H."/>
        </authorList>
    </citation>
    <scope>NUCLEOTIDE SEQUENCE</scope>
    <source>
        <strain evidence="1">Expedition CK06-06</strain>
    </source>
</reference>
<feature type="non-terminal residue" evidence="1">
    <location>
        <position position="1"/>
    </location>
</feature>
<evidence type="ECO:0000313" key="1">
    <source>
        <dbReference type="EMBL" id="GAF80614.1"/>
    </source>
</evidence>
<name>X0SHX4_9ZZZZ</name>
<sequence length="30" mass="3437">KFKKTLETMNLIDKAVSELKNNDSPEAESR</sequence>